<reference evidence="1 3" key="1">
    <citation type="journal article" date="2010" name="BMC Genomics">
        <title>Combination of measures distinguishes pre-miRNAs from other stem-loops in the genome of the newly sequenced Anopheles darlingi.</title>
        <authorList>
            <person name="Mendes N.D."/>
            <person name="Freitas A.T."/>
            <person name="Vasconcelos A.T."/>
            <person name="Sagot M.F."/>
        </authorList>
    </citation>
    <scope>NUCLEOTIDE SEQUENCE</scope>
</reference>
<evidence type="ECO:0000313" key="3">
    <source>
        <dbReference type="Proteomes" id="UP000000673"/>
    </source>
</evidence>
<name>W5JRR9_ANODA</name>
<keyword evidence="3" id="KW-1185">Reference proteome</keyword>
<protein>
    <submittedName>
        <fullName evidence="1 2">Uncharacterized protein</fullName>
    </submittedName>
</protein>
<evidence type="ECO:0000313" key="2">
    <source>
        <dbReference type="EnsemblMetazoa" id="ADAC001101-PA"/>
    </source>
</evidence>
<dbReference type="AlphaFoldDB" id="W5JRR9"/>
<dbReference type="VEuPathDB" id="VectorBase:ADAC001101"/>
<organism evidence="1">
    <name type="scientific">Anopheles darlingi</name>
    <name type="common">Mosquito</name>
    <dbReference type="NCBI Taxonomy" id="43151"/>
    <lineage>
        <taxon>Eukaryota</taxon>
        <taxon>Metazoa</taxon>
        <taxon>Ecdysozoa</taxon>
        <taxon>Arthropoda</taxon>
        <taxon>Hexapoda</taxon>
        <taxon>Insecta</taxon>
        <taxon>Pterygota</taxon>
        <taxon>Neoptera</taxon>
        <taxon>Endopterygota</taxon>
        <taxon>Diptera</taxon>
        <taxon>Nematocera</taxon>
        <taxon>Culicoidea</taxon>
        <taxon>Culicidae</taxon>
        <taxon>Anophelinae</taxon>
        <taxon>Anopheles</taxon>
    </lineage>
</organism>
<dbReference type="EnsemblMetazoa" id="ADAC001101-RA">
    <property type="protein sequence ID" value="ADAC001101-PA"/>
    <property type="gene ID" value="ADAC001101"/>
</dbReference>
<accession>W5JRR9</accession>
<dbReference type="EMBL" id="ADMH02000291">
    <property type="protein sequence ID" value="ETN67107.1"/>
    <property type="molecule type" value="Genomic_DNA"/>
</dbReference>
<dbReference type="HOGENOM" id="CLU_2361436_0_0_1"/>
<reference evidence="2" key="4">
    <citation type="submission" date="2015-06" db="UniProtKB">
        <authorList>
            <consortium name="EnsemblMetazoa"/>
        </authorList>
    </citation>
    <scope>IDENTIFICATION</scope>
</reference>
<proteinExistence type="predicted"/>
<dbReference type="Proteomes" id="UP000000673">
    <property type="component" value="Unassembled WGS sequence"/>
</dbReference>
<sequence length="96" mass="10585">MAADFSAHDHRTLLAVADEDCRLTLAKPRDSEPIRAMLRKRADVTTMSYCLCANDSGNHLPTAGAVALEYRTFHRTAPVPPEKVKESELSVSFGVR</sequence>
<reference evidence="1" key="2">
    <citation type="submission" date="2010-05" db="EMBL/GenBank/DDBJ databases">
        <authorList>
            <person name="Almeida L.G."/>
            <person name="Nicolas M.F."/>
            <person name="Souza R.C."/>
            <person name="Vasconcelos A.T.R."/>
        </authorList>
    </citation>
    <scope>NUCLEOTIDE SEQUENCE</scope>
</reference>
<reference evidence="1" key="3">
    <citation type="journal article" date="2013" name="Nucleic Acids Res.">
        <title>The genome of Anopheles darlingi, the main neotropical malaria vector.</title>
        <authorList>
            <person name="Marinotti O."/>
            <person name="Cerqueira G.C."/>
            <person name="de Almeida L.G."/>
            <person name="Ferro M.I."/>
            <person name="Loreto E.L."/>
            <person name="Zaha A."/>
            <person name="Teixeira S.M."/>
            <person name="Wespiser A.R."/>
            <person name="Almeida E Silva A."/>
            <person name="Schlindwein A.D."/>
            <person name="Pacheco A.C."/>
            <person name="Silva A.L."/>
            <person name="Graveley B.R."/>
            <person name="Walenz B.P."/>
            <person name="Lima Bde A."/>
            <person name="Ribeiro C.A."/>
            <person name="Nunes-Silva C.G."/>
            <person name="de Carvalho C.R."/>
            <person name="Soares C.M."/>
            <person name="de Menezes C.B."/>
            <person name="Matiolli C."/>
            <person name="Caffrey D."/>
            <person name="Araujo D.A."/>
            <person name="de Oliveira D.M."/>
            <person name="Golenbock D."/>
            <person name="Grisard E.C."/>
            <person name="Fantinatti-Garboggini F."/>
            <person name="de Carvalho F.M."/>
            <person name="Barcellos F.G."/>
            <person name="Prosdocimi F."/>
            <person name="May G."/>
            <person name="Azevedo Junior G.M."/>
            <person name="Guimaraes G.M."/>
            <person name="Goldman G.H."/>
            <person name="Padilha I.Q."/>
            <person name="Batista Jda S."/>
            <person name="Ferro J.A."/>
            <person name="Ribeiro J.M."/>
            <person name="Fietto J.L."/>
            <person name="Dabbas K.M."/>
            <person name="Cerdeira L."/>
            <person name="Agnez-Lima L.F."/>
            <person name="Brocchi M."/>
            <person name="de Carvalho M.O."/>
            <person name="Teixeira Mde M."/>
            <person name="Diniz Maia Mde M."/>
            <person name="Goldman M.H."/>
            <person name="Cruz Schneider M.P."/>
            <person name="Felipe M.S."/>
            <person name="Hungria M."/>
            <person name="Nicolas M.F."/>
            <person name="Pereira M."/>
            <person name="Montes M.A."/>
            <person name="Cantao M.E."/>
            <person name="Vincentz M."/>
            <person name="Rafael M.S."/>
            <person name="Silverman N."/>
            <person name="Stoco P.H."/>
            <person name="Souza R.C."/>
            <person name="Vicentini R."/>
            <person name="Gazzinelli R.T."/>
            <person name="Neves Rde O."/>
            <person name="Silva R."/>
            <person name="Astolfi-Filho S."/>
            <person name="Maciel T.E."/>
            <person name="Urmenyi T.P."/>
            <person name="Tadei W.P."/>
            <person name="Camargo E.P."/>
            <person name="de Vasconcelos A.T."/>
        </authorList>
    </citation>
    <scope>NUCLEOTIDE SEQUENCE</scope>
</reference>
<gene>
    <name evidence="1" type="ORF">AND_001101</name>
</gene>
<evidence type="ECO:0000313" key="1">
    <source>
        <dbReference type="EMBL" id="ETN67107.1"/>
    </source>
</evidence>